<dbReference type="AlphaFoldDB" id="A9UQH6"/>
<dbReference type="eggNOG" id="KOG3289">
    <property type="taxonomic scope" value="Eukaryota"/>
</dbReference>
<dbReference type="InParanoid" id="A9UQH6"/>
<dbReference type="GO" id="GO:0072546">
    <property type="term" value="C:EMC complex"/>
    <property type="evidence" value="ECO:0000318"/>
    <property type="project" value="GO_Central"/>
</dbReference>
<dbReference type="PANTHER" id="PTHR12941:SF10">
    <property type="entry name" value="ER MEMBRANE PROTEIN COMPLEX SUBUNIT 8_9 HOMOLOG"/>
    <property type="match status" value="1"/>
</dbReference>
<keyword evidence="4" id="KW-1185">Reference proteome</keyword>
<protein>
    <recommendedName>
        <fullName evidence="2">MPN domain-containing protein</fullName>
    </recommendedName>
</protein>
<feature type="domain" description="MPN" evidence="2">
    <location>
        <begin position="2"/>
        <end position="136"/>
    </location>
</feature>
<evidence type="ECO:0000259" key="2">
    <source>
        <dbReference type="PROSITE" id="PS50249"/>
    </source>
</evidence>
<name>A9UQH6_MONBE</name>
<dbReference type="CDD" id="cd08060">
    <property type="entry name" value="MPN_UPF0172"/>
    <property type="match status" value="1"/>
</dbReference>
<evidence type="ECO:0000313" key="4">
    <source>
        <dbReference type="Proteomes" id="UP000001357"/>
    </source>
</evidence>
<evidence type="ECO:0000256" key="1">
    <source>
        <dbReference type="ARBA" id="ARBA00007461"/>
    </source>
</evidence>
<accession>A9UQH6</accession>
<dbReference type="FunCoup" id="A9UQH6">
    <property type="interactions" value="1864"/>
</dbReference>
<dbReference type="RefSeq" id="XP_001742808.1">
    <property type="nucleotide sequence ID" value="XM_001742756.1"/>
</dbReference>
<dbReference type="Pfam" id="PF03665">
    <property type="entry name" value="UPF0172"/>
    <property type="match status" value="1"/>
</dbReference>
<dbReference type="GeneID" id="5887398"/>
<gene>
    <name evidence="3" type="ORF">MONBRDRAFT_22408</name>
</gene>
<proteinExistence type="inferred from homology"/>
<dbReference type="KEGG" id="mbr:MONBRDRAFT_22408"/>
<comment type="similarity">
    <text evidence="1">Belongs to the EMC8/EMC9 family.</text>
</comment>
<sequence length="206" mass="23071">MALITSDAYFKLLAHACKYPFDTCLGLLVGQRGADGSVTVQDVVPVLHSQHQLAMVMHAALAQVDMHYQDSPVSLVGLYQVHDRVDAKLQMDAVARKIAARLRQHNPHAVALVFDSQNLQRTSEPAAALFTPQEKDEWMHMYNGLIPMNLAPITRSQTPLQFTDSDEGSRGQRLSKMLESRSYEQIHDFEEFLADGTSDYLNARFA</sequence>
<evidence type="ECO:0000313" key="3">
    <source>
        <dbReference type="EMBL" id="EDQ93046.1"/>
    </source>
</evidence>
<dbReference type="Proteomes" id="UP000001357">
    <property type="component" value="Unassembled WGS sequence"/>
</dbReference>
<organism evidence="3 4">
    <name type="scientific">Monosiga brevicollis</name>
    <name type="common">Choanoflagellate</name>
    <dbReference type="NCBI Taxonomy" id="81824"/>
    <lineage>
        <taxon>Eukaryota</taxon>
        <taxon>Choanoflagellata</taxon>
        <taxon>Craspedida</taxon>
        <taxon>Salpingoecidae</taxon>
        <taxon>Monosiga</taxon>
    </lineage>
</organism>
<dbReference type="PANTHER" id="PTHR12941">
    <property type="entry name" value="ER MEMBRANE PROTEIN COMPLEX"/>
    <property type="match status" value="1"/>
</dbReference>
<reference evidence="3 4" key="1">
    <citation type="journal article" date="2008" name="Nature">
        <title>The genome of the choanoflagellate Monosiga brevicollis and the origin of metazoans.</title>
        <authorList>
            <consortium name="JGI Sequencing"/>
            <person name="King N."/>
            <person name="Westbrook M.J."/>
            <person name="Young S.L."/>
            <person name="Kuo A."/>
            <person name="Abedin M."/>
            <person name="Chapman J."/>
            <person name="Fairclough S."/>
            <person name="Hellsten U."/>
            <person name="Isogai Y."/>
            <person name="Letunic I."/>
            <person name="Marr M."/>
            <person name="Pincus D."/>
            <person name="Putnam N."/>
            <person name="Rokas A."/>
            <person name="Wright K.J."/>
            <person name="Zuzow R."/>
            <person name="Dirks W."/>
            <person name="Good M."/>
            <person name="Goodstein D."/>
            <person name="Lemons D."/>
            <person name="Li W."/>
            <person name="Lyons J.B."/>
            <person name="Morris A."/>
            <person name="Nichols S."/>
            <person name="Richter D.J."/>
            <person name="Salamov A."/>
            <person name="Bork P."/>
            <person name="Lim W.A."/>
            <person name="Manning G."/>
            <person name="Miller W.T."/>
            <person name="McGinnis W."/>
            <person name="Shapiro H."/>
            <person name="Tjian R."/>
            <person name="Grigoriev I.V."/>
            <person name="Rokhsar D."/>
        </authorList>
    </citation>
    <scope>NUCLEOTIDE SEQUENCE [LARGE SCALE GENOMIC DNA]</scope>
    <source>
        <strain evidence="4">MX1 / ATCC 50154</strain>
    </source>
</reference>
<dbReference type="InterPro" id="IPR037518">
    <property type="entry name" value="MPN"/>
</dbReference>
<dbReference type="STRING" id="81824.A9UQH6"/>
<dbReference type="Gene3D" id="3.40.140.10">
    <property type="entry name" value="Cytidine Deaminase, domain 2"/>
    <property type="match status" value="1"/>
</dbReference>
<dbReference type="EMBL" id="CH991543">
    <property type="protein sequence ID" value="EDQ93046.1"/>
    <property type="molecule type" value="Genomic_DNA"/>
</dbReference>
<dbReference type="PROSITE" id="PS50249">
    <property type="entry name" value="MPN"/>
    <property type="match status" value="1"/>
</dbReference>
<dbReference type="InterPro" id="IPR005366">
    <property type="entry name" value="EMC8/9"/>
</dbReference>